<keyword evidence="3" id="KW-1185">Reference proteome</keyword>
<dbReference type="InterPro" id="IPR045139">
    <property type="entry name" value="Aladin"/>
</dbReference>
<evidence type="ECO:0000313" key="3">
    <source>
        <dbReference type="Proteomes" id="UP000639338"/>
    </source>
</evidence>
<dbReference type="InterPro" id="IPR036322">
    <property type="entry name" value="WD40_repeat_dom_sf"/>
</dbReference>
<comment type="caution">
    <text evidence="2">The sequence shown here is derived from an EMBL/GenBank/DDBJ whole genome shotgun (WGS) entry which is preliminary data.</text>
</comment>
<dbReference type="InterPro" id="IPR015943">
    <property type="entry name" value="WD40/YVTN_repeat-like_dom_sf"/>
</dbReference>
<dbReference type="Gene3D" id="2.130.10.10">
    <property type="entry name" value="YVTN repeat-like/Quinoprotein amine dehydrogenase"/>
    <property type="match status" value="2"/>
</dbReference>
<dbReference type="Pfam" id="PF25460">
    <property type="entry name" value="Beta-prop_Aladin"/>
    <property type="match status" value="1"/>
</dbReference>
<dbReference type="AlphaFoldDB" id="A0A834Y2C0"/>
<organism evidence="2 3">
    <name type="scientific">Aphidius gifuensis</name>
    <name type="common">Parasitoid wasp</name>
    <dbReference type="NCBI Taxonomy" id="684658"/>
    <lineage>
        <taxon>Eukaryota</taxon>
        <taxon>Metazoa</taxon>
        <taxon>Ecdysozoa</taxon>
        <taxon>Arthropoda</taxon>
        <taxon>Hexapoda</taxon>
        <taxon>Insecta</taxon>
        <taxon>Pterygota</taxon>
        <taxon>Neoptera</taxon>
        <taxon>Endopterygota</taxon>
        <taxon>Hymenoptera</taxon>
        <taxon>Apocrita</taxon>
        <taxon>Ichneumonoidea</taxon>
        <taxon>Braconidae</taxon>
        <taxon>Aphidiinae</taxon>
        <taxon>Aphidius</taxon>
    </lineage>
</organism>
<dbReference type="GO" id="GO:0005643">
    <property type="term" value="C:nuclear pore"/>
    <property type="evidence" value="ECO:0007669"/>
    <property type="project" value="TreeGrafter"/>
</dbReference>
<name>A0A834Y2C0_APHGI</name>
<accession>A0A834Y2C0</accession>
<reference evidence="2 3" key="1">
    <citation type="submission" date="2020-08" db="EMBL/GenBank/DDBJ databases">
        <title>Aphidius gifuensis genome sequencing and assembly.</title>
        <authorList>
            <person name="Du Z."/>
        </authorList>
    </citation>
    <scope>NUCLEOTIDE SEQUENCE [LARGE SCALE GENOMIC DNA]</scope>
    <source>
        <strain evidence="2">YNYX2018</strain>
        <tissue evidence="2">Adults</tissue>
    </source>
</reference>
<dbReference type="Proteomes" id="UP000639338">
    <property type="component" value="Unassembled WGS sequence"/>
</dbReference>
<feature type="domain" description="Aladin seven-bladed propeller" evidence="1">
    <location>
        <begin position="144"/>
        <end position="493"/>
    </location>
</feature>
<dbReference type="GO" id="GO:0006913">
    <property type="term" value="P:nucleocytoplasmic transport"/>
    <property type="evidence" value="ECO:0007669"/>
    <property type="project" value="TreeGrafter"/>
</dbReference>
<gene>
    <name evidence="2" type="ORF">HCN44_004738</name>
</gene>
<sequence>MLQVQSLSEFESPATGDRATVALINSCPIYCDKTQLNNETQQFTSYIRDWKDITITLDMLATRETSRTIGAGDLFLPVEDSTLKKLVSILRDKGVIETLRATSMEEPENVGKAFHWLATKIITTMDYVESKLLACEGLVSIDSSSVPDIAATQDWKTALVRCLAWHPHCSRLALASRDDRIRIFSPEMKGIATLRHAAQKSVCSMSWRPNAGRELAAACWCGVLIWTIELGAASNSLSHAVLLRQRNHAPVTSVSWNPQGNLLVSCSPNDSSMIVWDVASETGVPLKRIGGGGICFSKWSLNGDKLFAASCRTVFRLWDTGIGNSWSAEKWSVPNGRVAAACFGPKTLLFTSTDDSASLFSVALKDNIFNIKQKISSDDFKTAVPLINLSRVSFTNNNDDDEVIVGGRVLSMDWDPSGSYLAILFQESPLVAIFKTIVTSSFLTELIPGCLVKGFPKEIPNCLQFHQSIDSNKMIACLTIAWSSGRIQQFPIVENI</sequence>
<protein>
    <recommendedName>
        <fullName evidence="1">Aladin seven-bladed propeller domain-containing protein</fullName>
    </recommendedName>
</protein>
<evidence type="ECO:0000259" key="1">
    <source>
        <dbReference type="Pfam" id="PF25460"/>
    </source>
</evidence>
<dbReference type="InterPro" id="IPR057403">
    <property type="entry name" value="Beta-prop_Aladin"/>
</dbReference>
<dbReference type="PANTHER" id="PTHR14494:SF0">
    <property type="entry name" value="ALADIN"/>
    <property type="match status" value="1"/>
</dbReference>
<dbReference type="OrthoDB" id="411991at2759"/>
<proteinExistence type="predicted"/>
<evidence type="ECO:0000313" key="2">
    <source>
        <dbReference type="EMBL" id="KAF7995266.1"/>
    </source>
</evidence>
<dbReference type="PANTHER" id="PTHR14494">
    <property type="entry name" value="ALADIN/ADRACALIN/AAAS"/>
    <property type="match status" value="1"/>
</dbReference>
<dbReference type="SUPFAM" id="SSF50978">
    <property type="entry name" value="WD40 repeat-like"/>
    <property type="match status" value="1"/>
</dbReference>
<dbReference type="EMBL" id="JACMRX010000002">
    <property type="protein sequence ID" value="KAF7995266.1"/>
    <property type="molecule type" value="Genomic_DNA"/>
</dbReference>
<dbReference type="InterPro" id="IPR001680">
    <property type="entry name" value="WD40_rpt"/>
</dbReference>
<dbReference type="SMART" id="SM00320">
    <property type="entry name" value="WD40"/>
    <property type="match status" value="5"/>
</dbReference>